<dbReference type="eggNOG" id="ENOG50338A4">
    <property type="taxonomic scope" value="Bacteria"/>
</dbReference>
<keyword evidence="2" id="KW-1185">Reference proteome</keyword>
<name>G2FB61_9GAMM</name>
<dbReference type="Proteomes" id="UP000005167">
    <property type="component" value="Unassembled WGS sequence"/>
</dbReference>
<protein>
    <submittedName>
        <fullName evidence="1">Uncharacterized protein</fullName>
    </submittedName>
</protein>
<accession>G2FB61</accession>
<dbReference type="AlphaFoldDB" id="G2FB61"/>
<comment type="caution">
    <text evidence="1">The sequence shown here is derived from an EMBL/GenBank/DDBJ whole genome shotgun (WGS) entry which is preliminary data.</text>
</comment>
<organism evidence="1 2">
    <name type="scientific">endosymbiont of Tevnia jerichonana</name>
    <name type="common">vent Tica</name>
    <dbReference type="NCBI Taxonomy" id="1049564"/>
    <lineage>
        <taxon>Bacteria</taxon>
        <taxon>Pseudomonadati</taxon>
        <taxon>Pseudomonadota</taxon>
        <taxon>Gammaproteobacteria</taxon>
        <taxon>sulfur-oxidizing symbionts</taxon>
    </lineage>
</organism>
<evidence type="ECO:0000313" key="2">
    <source>
        <dbReference type="Proteomes" id="UP000005167"/>
    </source>
</evidence>
<gene>
    <name evidence="1" type="ORF">TevJSym_aa01430</name>
</gene>
<dbReference type="EMBL" id="AFZB01000001">
    <property type="protein sequence ID" value="EGW55999.1"/>
    <property type="molecule type" value="Genomic_DNA"/>
</dbReference>
<reference evidence="1 2" key="1">
    <citation type="journal article" date="2011" name="ISME J.">
        <title>The endosymbionts of the deep-sea tubeworms Riftia pachyptila and Tevnia jerichonana share an identical physiology as revealed by proteogenomic analyses.</title>
        <authorList>
            <person name="Gardebrecht A."/>
            <person name="Markert S."/>
            <person name="Felbeck H."/>
            <person name="Thuermer A."/>
            <person name="Albrecht D."/>
            <person name="Wollherr A."/>
            <person name="Kabisch J."/>
            <person name="Lehmann R."/>
            <person name="Daniel R."/>
            <person name="Liesegang H."/>
            <person name="Hecker M."/>
            <person name="Sievert S.M."/>
            <person name="Schweder T."/>
        </authorList>
    </citation>
    <scope>NUCLEOTIDE SEQUENCE [LARGE SCALE GENOMIC DNA]</scope>
</reference>
<evidence type="ECO:0000313" key="1">
    <source>
        <dbReference type="EMBL" id="EGW55999.1"/>
    </source>
</evidence>
<sequence>MALLPASGFARVEKTVDPTTQLSSWKLSQAGLELKLVQRLPDQTRGFFQARGFSKTIADQIATHCVLQTIARNRASDAAAGAISIDLNEWRIRQGDKVRGLKLKESWDAEWGDDQVSAASRIAFRWATFPTRQTFEPAGDYNWGMTSFGPLPGSRFDLKVVWREGDEQKIVWIEALECAEDR</sequence>
<proteinExistence type="predicted"/>